<dbReference type="EMBL" id="JAKKPZ010000732">
    <property type="protein sequence ID" value="KAI1692655.1"/>
    <property type="molecule type" value="Genomic_DNA"/>
</dbReference>
<reference evidence="1" key="1">
    <citation type="submission" date="2022-01" db="EMBL/GenBank/DDBJ databases">
        <title>Genome Sequence Resource for Two Populations of Ditylenchus destructor, the Migratory Endoparasitic Phytonematode.</title>
        <authorList>
            <person name="Zhang H."/>
            <person name="Lin R."/>
            <person name="Xie B."/>
        </authorList>
    </citation>
    <scope>NUCLEOTIDE SEQUENCE</scope>
    <source>
        <strain evidence="1">BazhouSP</strain>
    </source>
</reference>
<dbReference type="Proteomes" id="UP001201812">
    <property type="component" value="Unassembled WGS sequence"/>
</dbReference>
<sequence>MVLVRSFGRWNVRLSNLIGYSNRQSLRIKSAWDMNANENEEGNSPTSSVSDEIDVESLFLDSRVRQLLKSLIGMDLENHPGQDPQKSEIKVQI</sequence>
<organism evidence="1 2">
    <name type="scientific">Ditylenchus destructor</name>
    <dbReference type="NCBI Taxonomy" id="166010"/>
    <lineage>
        <taxon>Eukaryota</taxon>
        <taxon>Metazoa</taxon>
        <taxon>Ecdysozoa</taxon>
        <taxon>Nematoda</taxon>
        <taxon>Chromadorea</taxon>
        <taxon>Rhabditida</taxon>
        <taxon>Tylenchina</taxon>
        <taxon>Tylenchomorpha</taxon>
        <taxon>Sphaerularioidea</taxon>
        <taxon>Anguinidae</taxon>
        <taxon>Anguininae</taxon>
        <taxon>Ditylenchus</taxon>
    </lineage>
</organism>
<evidence type="ECO:0000313" key="1">
    <source>
        <dbReference type="EMBL" id="KAI1692655.1"/>
    </source>
</evidence>
<name>A0AAD4MJK9_9BILA</name>
<protein>
    <submittedName>
        <fullName evidence="1">Uncharacterized protein</fullName>
    </submittedName>
</protein>
<gene>
    <name evidence="1" type="ORF">DdX_21141</name>
</gene>
<keyword evidence="2" id="KW-1185">Reference proteome</keyword>
<dbReference type="AlphaFoldDB" id="A0AAD4MJK9"/>
<evidence type="ECO:0000313" key="2">
    <source>
        <dbReference type="Proteomes" id="UP001201812"/>
    </source>
</evidence>
<comment type="caution">
    <text evidence="1">The sequence shown here is derived from an EMBL/GenBank/DDBJ whole genome shotgun (WGS) entry which is preliminary data.</text>
</comment>
<proteinExistence type="predicted"/>
<accession>A0AAD4MJK9</accession>